<keyword evidence="1" id="KW-0472">Membrane</keyword>
<accession>A0A1N6UCJ3</accession>
<evidence type="ECO:0000313" key="3">
    <source>
        <dbReference type="Proteomes" id="UP000186079"/>
    </source>
</evidence>
<sequence>MDKHSGHDESDSRVDAVAILALILLAVSTAVYWVSQQ</sequence>
<keyword evidence="1" id="KW-1133">Transmembrane helix</keyword>
<dbReference type="Proteomes" id="UP000186079">
    <property type="component" value="Unassembled WGS sequence"/>
</dbReference>
<protein>
    <submittedName>
        <fullName evidence="2">Uncharacterized protein</fullName>
    </submittedName>
</protein>
<proteinExistence type="predicted"/>
<keyword evidence="1" id="KW-0812">Transmembrane</keyword>
<gene>
    <name evidence="2" type="ORF">SAMN05421672_108104</name>
</gene>
<evidence type="ECO:0000313" key="2">
    <source>
        <dbReference type="EMBL" id="SIQ63310.1"/>
    </source>
</evidence>
<organism evidence="2 3">
    <name type="scientific">Pseudomonas flexibilis</name>
    <dbReference type="NCBI Taxonomy" id="706570"/>
    <lineage>
        <taxon>Bacteria</taxon>
        <taxon>Pseudomonadati</taxon>
        <taxon>Pseudomonadota</taxon>
        <taxon>Gammaproteobacteria</taxon>
        <taxon>Pseudomonadales</taxon>
        <taxon>Pseudomonadaceae</taxon>
        <taxon>Pseudomonas</taxon>
    </lineage>
</organism>
<dbReference type="EMBL" id="FTMC01000008">
    <property type="protein sequence ID" value="SIQ63310.1"/>
    <property type="molecule type" value="Genomic_DNA"/>
</dbReference>
<dbReference type="AlphaFoldDB" id="A0A1N6UCJ3"/>
<feature type="transmembrane region" description="Helical" evidence="1">
    <location>
        <begin position="16"/>
        <end position="34"/>
    </location>
</feature>
<name>A0A1N6UCJ3_9PSED</name>
<evidence type="ECO:0000256" key="1">
    <source>
        <dbReference type="SAM" id="Phobius"/>
    </source>
</evidence>
<reference evidence="2 3" key="1">
    <citation type="submission" date="2017-01" db="EMBL/GenBank/DDBJ databases">
        <authorList>
            <person name="Mah S.A."/>
            <person name="Swanson W.J."/>
            <person name="Moy G.W."/>
            <person name="Vacquier V.D."/>
        </authorList>
    </citation>
    <scope>NUCLEOTIDE SEQUENCE [LARGE SCALE GENOMIC DNA]</scope>
    <source>
        <strain evidence="2 3">ATCC 29606</strain>
    </source>
</reference>